<proteinExistence type="predicted"/>
<accession>A0A6A6E6Y6</accession>
<dbReference type="Proteomes" id="UP000800200">
    <property type="component" value="Unassembled WGS sequence"/>
</dbReference>
<keyword evidence="2" id="KW-1185">Reference proteome</keyword>
<gene>
    <name evidence="1" type="ORF">K469DRAFT_162600</name>
</gene>
<evidence type="ECO:0000313" key="2">
    <source>
        <dbReference type="Proteomes" id="UP000800200"/>
    </source>
</evidence>
<evidence type="ECO:0000313" key="1">
    <source>
        <dbReference type="EMBL" id="KAF2185616.1"/>
    </source>
</evidence>
<organism evidence="1 2">
    <name type="scientific">Zopfia rhizophila CBS 207.26</name>
    <dbReference type="NCBI Taxonomy" id="1314779"/>
    <lineage>
        <taxon>Eukaryota</taxon>
        <taxon>Fungi</taxon>
        <taxon>Dikarya</taxon>
        <taxon>Ascomycota</taxon>
        <taxon>Pezizomycotina</taxon>
        <taxon>Dothideomycetes</taxon>
        <taxon>Dothideomycetes incertae sedis</taxon>
        <taxon>Zopfiaceae</taxon>
        <taxon>Zopfia</taxon>
    </lineage>
</organism>
<sequence length="140" mass="16441">MSIAVHGWFLSMISHQESRRRTLWKSCFLVCLRFCYIADLSLKAQRKHCISRPTLEPFPPHHNSYARFHSTTRSTLAHLLYVSLSCIVLPLQSIVWLDVFLHSRWVESQADLNIIKTPSPGKYVRLPLSLSWPTFHRNRR</sequence>
<reference evidence="1" key="1">
    <citation type="journal article" date="2020" name="Stud. Mycol.">
        <title>101 Dothideomycetes genomes: a test case for predicting lifestyles and emergence of pathogens.</title>
        <authorList>
            <person name="Haridas S."/>
            <person name="Albert R."/>
            <person name="Binder M."/>
            <person name="Bloem J."/>
            <person name="Labutti K."/>
            <person name="Salamov A."/>
            <person name="Andreopoulos B."/>
            <person name="Baker S."/>
            <person name="Barry K."/>
            <person name="Bills G."/>
            <person name="Bluhm B."/>
            <person name="Cannon C."/>
            <person name="Castanera R."/>
            <person name="Culley D."/>
            <person name="Daum C."/>
            <person name="Ezra D."/>
            <person name="Gonzalez J."/>
            <person name="Henrissat B."/>
            <person name="Kuo A."/>
            <person name="Liang C."/>
            <person name="Lipzen A."/>
            <person name="Lutzoni F."/>
            <person name="Magnuson J."/>
            <person name="Mondo S."/>
            <person name="Nolan M."/>
            <person name="Ohm R."/>
            <person name="Pangilinan J."/>
            <person name="Park H.-J."/>
            <person name="Ramirez L."/>
            <person name="Alfaro M."/>
            <person name="Sun H."/>
            <person name="Tritt A."/>
            <person name="Yoshinaga Y."/>
            <person name="Zwiers L.-H."/>
            <person name="Turgeon B."/>
            <person name="Goodwin S."/>
            <person name="Spatafora J."/>
            <person name="Crous P."/>
            <person name="Grigoriev I."/>
        </authorList>
    </citation>
    <scope>NUCLEOTIDE SEQUENCE</scope>
    <source>
        <strain evidence="1">CBS 207.26</strain>
    </source>
</reference>
<dbReference type="EMBL" id="ML994633">
    <property type="protein sequence ID" value="KAF2185616.1"/>
    <property type="molecule type" value="Genomic_DNA"/>
</dbReference>
<dbReference type="AlphaFoldDB" id="A0A6A6E6Y6"/>
<name>A0A6A6E6Y6_9PEZI</name>
<protein>
    <submittedName>
        <fullName evidence="1">Uncharacterized protein</fullName>
    </submittedName>
</protein>